<accession>A0ABD5VV95</accession>
<dbReference type="RefSeq" id="WP_382183875.1">
    <property type="nucleotide sequence ID" value="NZ_JBHSZI010000001.1"/>
</dbReference>
<organism evidence="2 3">
    <name type="scientific">Halovenus salina</name>
    <dbReference type="NCBI Taxonomy" id="1510225"/>
    <lineage>
        <taxon>Archaea</taxon>
        <taxon>Methanobacteriati</taxon>
        <taxon>Methanobacteriota</taxon>
        <taxon>Stenosarchaea group</taxon>
        <taxon>Halobacteria</taxon>
        <taxon>Halobacteriales</taxon>
        <taxon>Haloarculaceae</taxon>
        <taxon>Halovenus</taxon>
    </lineage>
</organism>
<proteinExistence type="predicted"/>
<dbReference type="InterPro" id="IPR043130">
    <property type="entry name" value="CDP-OH_PTrfase_TM_dom"/>
</dbReference>
<protein>
    <submittedName>
        <fullName evidence="2">CDP-alcohol phosphatidyltransferase family protein</fullName>
    </submittedName>
</protein>
<gene>
    <name evidence="2" type="ORF">ACFQQG_01845</name>
</gene>
<evidence type="ECO:0000313" key="3">
    <source>
        <dbReference type="Proteomes" id="UP001596445"/>
    </source>
</evidence>
<comment type="caution">
    <text evidence="2">The sequence shown here is derived from an EMBL/GenBank/DDBJ whole genome shotgun (WGS) entry which is preliminary data.</text>
</comment>
<keyword evidence="1" id="KW-0812">Transmembrane</keyword>
<keyword evidence="1" id="KW-1133">Transmembrane helix</keyword>
<sequence>MSLRVVDRLGVADVITLANAVVGVGAMVGAVLGEPMLVAQLLLLGAAADALDGILARSFGEALLAHSSTRWPTSSRSARRPGCLFLPLQRRSGGH</sequence>
<keyword evidence="1" id="KW-0472">Membrane</keyword>
<dbReference type="Proteomes" id="UP001596445">
    <property type="component" value="Unassembled WGS sequence"/>
</dbReference>
<evidence type="ECO:0000256" key="1">
    <source>
        <dbReference type="SAM" id="Phobius"/>
    </source>
</evidence>
<dbReference type="Gene3D" id="1.20.120.1760">
    <property type="match status" value="1"/>
</dbReference>
<dbReference type="AlphaFoldDB" id="A0ABD5VV95"/>
<dbReference type="InterPro" id="IPR000462">
    <property type="entry name" value="CDP-OH_P_trans"/>
</dbReference>
<dbReference type="EMBL" id="JBHSZI010000001">
    <property type="protein sequence ID" value="MFC7057140.1"/>
    <property type="molecule type" value="Genomic_DNA"/>
</dbReference>
<name>A0ABD5VV95_9EURY</name>
<keyword evidence="3" id="KW-1185">Reference proteome</keyword>
<reference evidence="2 3" key="1">
    <citation type="journal article" date="2019" name="Int. J. Syst. Evol. Microbiol.">
        <title>The Global Catalogue of Microorganisms (GCM) 10K type strain sequencing project: providing services to taxonomists for standard genome sequencing and annotation.</title>
        <authorList>
            <consortium name="The Broad Institute Genomics Platform"/>
            <consortium name="The Broad Institute Genome Sequencing Center for Infectious Disease"/>
            <person name="Wu L."/>
            <person name="Ma J."/>
        </authorList>
    </citation>
    <scope>NUCLEOTIDE SEQUENCE [LARGE SCALE GENOMIC DNA]</scope>
    <source>
        <strain evidence="2 3">JCM 30072</strain>
    </source>
</reference>
<evidence type="ECO:0000313" key="2">
    <source>
        <dbReference type="EMBL" id="MFC7057140.1"/>
    </source>
</evidence>
<feature type="transmembrane region" description="Helical" evidence="1">
    <location>
        <begin position="12"/>
        <end position="32"/>
    </location>
</feature>
<dbReference type="Pfam" id="PF01066">
    <property type="entry name" value="CDP-OH_P_transf"/>
    <property type="match status" value="1"/>
</dbReference>